<reference evidence="3" key="1">
    <citation type="submission" date="2021-01" db="UniProtKB">
        <authorList>
            <consortium name="EnsemblMetazoa"/>
        </authorList>
    </citation>
    <scope>IDENTIFICATION</scope>
</reference>
<dbReference type="OMA" id="ECSYSHE"/>
<dbReference type="EnsemblMetazoa" id="XM_022809012">
    <property type="protein sequence ID" value="XP_022664747"/>
    <property type="gene ID" value="LOC111251904"/>
</dbReference>
<dbReference type="InParanoid" id="A0A7M7KCC0"/>
<dbReference type="RefSeq" id="XP_022664747.1">
    <property type="nucleotide sequence ID" value="XM_022809012.1"/>
</dbReference>
<dbReference type="InterPro" id="IPR039499">
    <property type="entry name" value="LURA1/LRA25"/>
</dbReference>
<dbReference type="KEGG" id="vde:111251904"/>
<feature type="compositionally biased region" description="Polar residues" evidence="2">
    <location>
        <begin position="212"/>
        <end position="229"/>
    </location>
</feature>
<dbReference type="PANTHER" id="PTHR46949">
    <property type="entry name" value="LEUCINE REPEAT ADAPTER PROTEIN 25"/>
    <property type="match status" value="1"/>
</dbReference>
<dbReference type="PANTHER" id="PTHR46949:SF1">
    <property type="entry name" value="AT07979P2"/>
    <property type="match status" value="1"/>
</dbReference>
<evidence type="ECO:0000256" key="2">
    <source>
        <dbReference type="SAM" id="MobiDB-lite"/>
    </source>
</evidence>
<dbReference type="Proteomes" id="UP000594260">
    <property type="component" value="Unplaced"/>
</dbReference>
<feature type="compositionally biased region" description="Basic residues" evidence="2">
    <location>
        <begin position="75"/>
        <end position="85"/>
    </location>
</feature>
<organism evidence="3 4">
    <name type="scientific">Varroa destructor</name>
    <name type="common">Honeybee mite</name>
    <dbReference type="NCBI Taxonomy" id="109461"/>
    <lineage>
        <taxon>Eukaryota</taxon>
        <taxon>Metazoa</taxon>
        <taxon>Ecdysozoa</taxon>
        <taxon>Arthropoda</taxon>
        <taxon>Chelicerata</taxon>
        <taxon>Arachnida</taxon>
        <taxon>Acari</taxon>
        <taxon>Parasitiformes</taxon>
        <taxon>Mesostigmata</taxon>
        <taxon>Gamasina</taxon>
        <taxon>Dermanyssoidea</taxon>
        <taxon>Varroidae</taxon>
        <taxon>Varroa</taxon>
    </lineage>
</organism>
<accession>A0A7M7KCC0</accession>
<name>A0A7M7KCC0_VARDE</name>
<dbReference type="Pfam" id="PF14854">
    <property type="entry name" value="LURAP"/>
    <property type="match status" value="1"/>
</dbReference>
<evidence type="ECO:0000256" key="1">
    <source>
        <dbReference type="ARBA" id="ARBA00038125"/>
    </source>
</evidence>
<evidence type="ECO:0000313" key="3">
    <source>
        <dbReference type="EnsemblMetazoa" id="XP_022664747"/>
    </source>
</evidence>
<feature type="compositionally biased region" description="Polar residues" evidence="2">
    <location>
        <begin position="91"/>
        <end position="100"/>
    </location>
</feature>
<dbReference type="AlphaFoldDB" id="A0A7M7KCC0"/>
<sequence>MKITFVYLSTTYAGSRFCVVPRMDPSSLAGMPALPRSLRSLLNFNAHQLREMGRAHVMRARMQQQQQDEKDNRHSQHNQNRHVHRPPSPTAGWNGNTGEQANGIRRMSSGGQRTVYDNQDPVLRLEAKMTLLRREMVALRQTDLSLLCQLWSVNEMLQDMKQNGELEELFDEEALETPEAQQAYLEYRKQLHEYNQLLEKHQASFREAGTLSEGSSSEGVQSALGSPDK</sequence>
<keyword evidence="4" id="KW-1185">Reference proteome</keyword>
<comment type="similarity">
    <text evidence="1">Belongs to the FAM89 family.</text>
</comment>
<feature type="region of interest" description="Disordered" evidence="2">
    <location>
        <begin position="58"/>
        <end position="115"/>
    </location>
</feature>
<evidence type="ECO:0000313" key="4">
    <source>
        <dbReference type="Proteomes" id="UP000594260"/>
    </source>
</evidence>
<protein>
    <submittedName>
        <fullName evidence="3">Uncharacterized protein</fullName>
    </submittedName>
</protein>
<proteinExistence type="inferred from homology"/>
<feature type="region of interest" description="Disordered" evidence="2">
    <location>
        <begin position="205"/>
        <end position="229"/>
    </location>
</feature>
<dbReference type="OrthoDB" id="1681166at2759"/>
<dbReference type="GeneID" id="111251904"/>